<dbReference type="Pfam" id="PF01329">
    <property type="entry name" value="Pterin_4a"/>
    <property type="match status" value="1"/>
</dbReference>
<evidence type="ECO:0000256" key="2">
    <source>
        <dbReference type="ARBA" id="ARBA00006472"/>
    </source>
</evidence>
<reference evidence="5" key="1">
    <citation type="submission" date="2021-01" db="EMBL/GenBank/DDBJ databases">
        <title>Ramlibacter sp. strain AW1 16S ribosomal RNA gene Genome sequencing and assembly.</title>
        <authorList>
            <person name="Kang M."/>
        </authorList>
    </citation>
    <scope>NUCLEOTIDE SEQUENCE</scope>
    <source>
        <strain evidence="5">AW1</strain>
    </source>
</reference>
<dbReference type="Proteomes" id="UP000613011">
    <property type="component" value="Unassembled WGS sequence"/>
</dbReference>
<gene>
    <name evidence="5" type="ORF">JI739_06460</name>
</gene>
<dbReference type="AlphaFoldDB" id="A0A936ZRY3"/>
<dbReference type="CDD" id="cd00913">
    <property type="entry name" value="PCD_DCoH_subfamily_a"/>
    <property type="match status" value="1"/>
</dbReference>
<name>A0A936ZRY3_9BURK</name>
<dbReference type="PANTHER" id="PTHR12599">
    <property type="entry name" value="PTERIN-4-ALPHA-CARBINOLAMINE DEHYDRATASE"/>
    <property type="match status" value="1"/>
</dbReference>
<proteinExistence type="inferred from homology"/>
<evidence type="ECO:0000313" key="6">
    <source>
        <dbReference type="Proteomes" id="UP000613011"/>
    </source>
</evidence>
<comment type="catalytic activity">
    <reaction evidence="1 4">
        <text>(4aS,6R)-4a-hydroxy-L-erythro-5,6,7,8-tetrahydrobiopterin = (6R)-L-erythro-6,7-dihydrobiopterin + H2O</text>
        <dbReference type="Rhea" id="RHEA:11920"/>
        <dbReference type="ChEBI" id="CHEBI:15377"/>
        <dbReference type="ChEBI" id="CHEBI:15642"/>
        <dbReference type="ChEBI" id="CHEBI:43120"/>
        <dbReference type="EC" id="4.2.1.96"/>
    </reaction>
</comment>
<protein>
    <recommendedName>
        <fullName evidence="4">Putative pterin-4-alpha-carbinolamine dehydratase</fullName>
        <shortName evidence="4">PHS</shortName>
        <ecNumber evidence="4">4.2.1.96</ecNumber>
    </recommendedName>
    <alternativeName>
        <fullName evidence="4">4-alpha-hydroxy-tetrahydropterin dehydratase</fullName>
    </alternativeName>
    <alternativeName>
        <fullName evidence="4">Pterin carbinolamine dehydratase</fullName>
        <shortName evidence="4">PCD</shortName>
    </alternativeName>
</protein>
<accession>A0A936ZRY3</accession>
<sequence>MLRKKDWSQVPRRALRPTEVVTRLITAPGWKLAGDGDQVAIEKTYTFANYHETISFVNAVAFIANAQDHHPDLSVHYSRCVVRFNTHDVGGISETDFECAALVDALLP</sequence>
<keyword evidence="6" id="KW-1185">Reference proteome</keyword>
<comment type="caution">
    <text evidence="5">The sequence shown here is derived from an EMBL/GenBank/DDBJ whole genome shotgun (WGS) entry which is preliminary data.</text>
</comment>
<keyword evidence="3 4" id="KW-0456">Lyase</keyword>
<dbReference type="Gene3D" id="3.30.1360.20">
    <property type="entry name" value="Transcriptional coactivator/pterin dehydratase"/>
    <property type="match status" value="1"/>
</dbReference>
<dbReference type="NCBIfam" id="NF002017">
    <property type="entry name" value="PRK00823.1-2"/>
    <property type="match status" value="1"/>
</dbReference>
<dbReference type="EMBL" id="JAEQNA010000001">
    <property type="protein sequence ID" value="MBL0419985.1"/>
    <property type="molecule type" value="Genomic_DNA"/>
</dbReference>
<evidence type="ECO:0000256" key="4">
    <source>
        <dbReference type="HAMAP-Rule" id="MF_00434"/>
    </source>
</evidence>
<dbReference type="HAMAP" id="MF_00434">
    <property type="entry name" value="Pterin_4_alpha"/>
    <property type="match status" value="1"/>
</dbReference>
<dbReference type="GO" id="GO:0006729">
    <property type="term" value="P:tetrahydrobiopterin biosynthetic process"/>
    <property type="evidence" value="ECO:0007669"/>
    <property type="project" value="InterPro"/>
</dbReference>
<dbReference type="SUPFAM" id="SSF55248">
    <property type="entry name" value="PCD-like"/>
    <property type="match status" value="1"/>
</dbReference>
<evidence type="ECO:0000256" key="1">
    <source>
        <dbReference type="ARBA" id="ARBA00001554"/>
    </source>
</evidence>
<dbReference type="GO" id="GO:0008124">
    <property type="term" value="F:4-alpha-hydroxytetrahydrobiopterin dehydratase activity"/>
    <property type="evidence" value="ECO:0007669"/>
    <property type="project" value="UniProtKB-UniRule"/>
</dbReference>
<dbReference type="InterPro" id="IPR036428">
    <property type="entry name" value="PCD_sf"/>
</dbReference>
<dbReference type="PANTHER" id="PTHR12599:SF0">
    <property type="entry name" value="PTERIN-4-ALPHA-CARBINOLAMINE DEHYDRATASE"/>
    <property type="match status" value="1"/>
</dbReference>
<evidence type="ECO:0000256" key="3">
    <source>
        <dbReference type="ARBA" id="ARBA00023239"/>
    </source>
</evidence>
<comment type="similarity">
    <text evidence="2 4">Belongs to the pterin-4-alpha-carbinolamine dehydratase family.</text>
</comment>
<organism evidence="5 6">
    <name type="scientific">Ramlibacter aurantiacus</name>
    <dbReference type="NCBI Taxonomy" id="2801330"/>
    <lineage>
        <taxon>Bacteria</taxon>
        <taxon>Pseudomonadati</taxon>
        <taxon>Pseudomonadota</taxon>
        <taxon>Betaproteobacteria</taxon>
        <taxon>Burkholderiales</taxon>
        <taxon>Comamonadaceae</taxon>
        <taxon>Ramlibacter</taxon>
    </lineage>
</organism>
<dbReference type="EC" id="4.2.1.96" evidence="4"/>
<evidence type="ECO:0000313" key="5">
    <source>
        <dbReference type="EMBL" id="MBL0419985.1"/>
    </source>
</evidence>
<dbReference type="InterPro" id="IPR001533">
    <property type="entry name" value="Pterin_deHydtase"/>
</dbReference>